<protein>
    <recommendedName>
        <fullName evidence="3">Hedgehog/Intein (Hint) domain-containing protein</fullName>
    </recommendedName>
</protein>
<evidence type="ECO:0008006" key="3">
    <source>
        <dbReference type="Google" id="ProtNLM"/>
    </source>
</evidence>
<proteinExistence type="predicted"/>
<gene>
    <name evidence="1" type="ORF">F2Y81_15260</name>
</gene>
<dbReference type="SUPFAM" id="SSF51294">
    <property type="entry name" value="Hedgehog/intein (Hint) domain"/>
    <property type="match status" value="1"/>
</dbReference>
<dbReference type="EMBL" id="VVYV01000026">
    <property type="protein sequence ID" value="KAA5416516.1"/>
    <property type="molecule type" value="Genomic_DNA"/>
</dbReference>
<dbReference type="NCBIfam" id="TIGR01443">
    <property type="entry name" value="intein_Cterm"/>
    <property type="match status" value="1"/>
</dbReference>
<name>A0A642PUE5_9BACE</name>
<dbReference type="InterPro" id="IPR036844">
    <property type="entry name" value="Hint_dom_sf"/>
</dbReference>
<accession>A0A642PUE5</accession>
<dbReference type="CDD" id="cd00081">
    <property type="entry name" value="Hint"/>
    <property type="match status" value="1"/>
</dbReference>
<comment type="caution">
    <text evidence="1">The sequence shown here is derived from an EMBL/GenBank/DDBJ whole genome shotgun (WGS) entry which is preliminary data.</text>
</comment>
<dbReference type="InterPro" id="IPR030934">
    <property type="entry name" value="Intein_C"/>
</dbReference>
<evidence type="ECO:0000313" key="1">
    <source>
        <dbReference type="EMBL" id="KAA5416516.1"/>
    </source>
</evidence>
<dbReference type="Proteomes" id="UP000448877">
    <property type="component" value="Unassembled WGS sequence"/>
</dbReference>
<dbReference type="RefSeq" id="WP_149920031.1">
    <property type="nucleotide sequence ID" value="NZ_VVYV01000026.1"/>
</dbReference>
<reference evidence="1 2" key="1">
    <citation type="journal article" date="2019" name="Nat. Med.">
        <title>A library of human gut bacterial isolates paired with longitudinal multiomics data enables mechanistic microbiome research.</title>
        <authorList>
            <person name="Poyet M."/>
            <person name="Groussin M."/>
            <person name="Gibbons S.M."/>
            <person name="Avila-Pacheco J."/>
            <person name="Jiang X."/>
            <person name="Kearney S.M."/>
            <person name="Perrotta A.R."/>
            <person name="Berdy B."/>
            <person name="Zhao S."/>
            <person name="Lieberman T.D."/>
            <person name="Swanson P.K."/>
            <person name="Smith M."/>
            <person name="Roesemann S."/>
            <person name="Alexander J.E."/>
            <person name="Rich S.A."/>
            <person name="Livny J."/>
            <person name="Vlamakis H."/>
            <person name="Clish C."/>
            <person name="Bullock K."/>
            <person name="Deik A."/>
            <person name="Scott J."/>
            <person name="Pierce K.A."/>
            <person name="Xavier R.J."/>
            <person name="Alm E.J."/>
        </authorList>
    </citation>
    <scope>NUCLEOTIDE SEQUENCE [LARGE SCALE GENOMIC DNA]</scope>
    <source>
        <strain evidence="1 2">BIOML-A6</strain>
    </source>
</reference>
<organism evidence="1 2">
    <name type="scientific">Bacteroides cellulosilyticus</name>
    <dbReference type="NCBI Taxonomy" id="246787"/>
    <lineage>
        <taxon>Bacteria</taxon>
        <taxon>Pseudomonadati</taxon>
        <taxon>Bacteroidota</taxon>
        <taxon>Bacteroidia</taxon>
        <taxon>Bacteroidales</taxon>
        <taxon>Bacteroidaceae</taxon>
        <taxon>Bacteroides</taxon>
    </lineage>
</organism>
<evidence type="ECO:0000313" key="2">
    <source>
        <dbReference type="Proteomes" id="UP000448877"/>
    </source>
</evidence>
<dbReference type="Gene3D" id="2.170.16.10">
    <property type="entry name" value="Hedgehog/Intein (Hint) domain"/>
    <property type="match status" value="1"/>
</dbReference>
<sequence>MELIGSTKILMADGSSKPINEICIGDRVRSPYFTSDSVVNVFLGMEEVLVYIMADGRELCMSKNSLIETANGVIPVTELQLYDSINIFDSKTADTKFVNITEIGERTEAPKIYSLELDREHTYIANGFCVGDFQWMDSEKMNLYRSTKEDSTSHPTIEEELRNLLDQLKKRE</sequence>
<dbReference type="AlphaFoldDB" id="A0A642PUE5"/>